<organism evidence="3 4">
    <name type="scientific">Aspergillus violaceofuscus (strain CBS 115571)</name>
    <dbReference type="NCBI Taxonomy" id="1450538"/>
    <lineage>
        <taxon>Eukaryota</taxon>
        <taxon>Fungi</taxon>
        <taxon>Dikarya</taxon>
        <taxon>Ascomycota</taxon>
        <taxon>Pezizomycotina</taxon>
        <taxon>Eurotiomycetes</taxon>
        <taxon>Eurotiomycetidae</taxon>
        <taxon>Eurotiales</taxon>
        <taxon>Aspergillaceae</taxon>
        <taxon>Aspergillus</taxon>
    </lineage>
</organism>
<feature type="domain" description="FMN-dependent dehydrogenase" evidence="2">
    <location>
        <begin position="66"/>
        <end position="136"/>
    </location>
</feature>
<gene>
    <name evidence="3" type="ORF">BO99DRAFT_420605</name>
</gene>
<evidence type="ECO:0000259" key="2">
    <source>
        <dbReference type="Pfam" id="PF01070"/>
    </source>
</evidence>
<dbReference type="Gene3D" id="3.20.20.70">
    <property type="entry name" value="Aldolase class I"/>
    <property type="match status" value="1"/>
</dbReference>
<dbReference type="AlphaFoldDB" id="A0A2V5HIF5"/>
<dbReference type="InterPro" id="IPR013785">
    <property type="entry name" value="Aldolase_TIM"/>
</dbReference>
<dbReference type="SUPFAM" id="SSF51395">
    <property type="entry name" value="FMN-linked oxidoreductases"/>
    <property type="match status" value="1"/>
</dbReference>
<dbReference type="Proteomes" id="UP000249829">
    <property type="component" value="Unassembled WGS sequence"/>
</dbReference>
<evidence type="ECO:0000313" key="3">
    <source>
        <dbReference type="EMBL" id="PYI21714.1"/>
    </source>
</evidence>
<proteinExistence type="predicted"/>
<accession>A0A2V5HIF5</accession>
<name>A0A2V5HIF5_ASPV1</name>
<sequence>MSQTYGNYQFEIYSEGATSGVTPTVTTDPHQLEEQAKTALEFSNFTYFAGGVGEKATIGSNQLPIHKETRPAETCGKIGVPYILSTASSSSIADTAKANGNRDRWFQLFWPMDDNTTLSLLIRINGLGVLLINLDIWSLACVTDPVFRAKFREESGLRIEEDIMGASRS</sequence>
<dbReference type="Pfam" id="PF01070">
    <property type="entry name" value="FMN_dh"/>
    <property type="match status" value="1"/>
</dbReference>
<evidence type="ECO:0000313" key="4">
    <source>
        <dbReference type="Proteomes" id="UP000249829"/>
    </source>
</evidence>
<comment type="cofactor">
    <cofactor evidence="1">
        <name>FMN</name>
        <dbReference type="ChEBI" id="CHEBI:58210"/>
    </cofactor>
</comment>
<protein>
    <recommendedName>
        <fullName evidence="2">FMN-dependent dehydrogenase domain-containing protein</fullName>
    </recommendedName>
</protein>
<dbReference type="EMBL" id="KZ825115">
    <property type="protein sequence ID" value="PYI21714.1"/>
    <property type="molecule type" value="Genomic_DNA"/>
</dbReference>
<dbReference type="GO" id="GO:0016491">
    <property type="term" value="F:oxidoreductase activity"/>
    <property type="evidence" value="ECO:0007669"/>
    <property type="project" value="InterPro"/>
</dbReference>
<keyword evidence="4" id="KW-1185">Reference proteome</keyword>
<reference evidence="3 4" key="1">
    <citation type="submission" date="2018-02" db="EMBL/GenBank/DDBJ databases">
        <title>The genomes of Aspergillus section Nigri reveals drivers in fungal speciation.</title>
        <authorList>
            <consortium name="DOE Joint Genome Institute"/>
            <person name="Vesth T.C."/>
            <person name="Nybo J."/>
            <person name="Theobald S."/>
            <person name="Brandl J."/>
            <person name="Frisvad J.C."/>
            <person name="Nielsen K.F."/>
            <person name="Lyhne E.K."/>
            <person name="Kogle M.E."/>
            <person name="Kuo A."/>
            <person name="Riley R."/>
            <person name="Clum A."/>
            <person name="Nolan M."/>
            <person name="Lipzen A."/>
            <person name="Salamov A."/>
            <person name="Henrissat B."/>
            <person name="Wiebenga A."/>
            <person name="De vries R.P."/>
            <person name="Grigoriev I.V."/>
            <person name="Mortensen U.H."/>
            <person name="Andersen M.R."/>
            <person name="Baker S.E."/>
        </authorList>
    </citation>
    <scope>NUCLEOTIDE SEQUENCE [LARGE SCALE GENOMIC DNA]</scope>
    <source>
        <strain evidence="3 4">CBS 115571</strain>
    </source>
</reference>
<dbReference type="STRING" id="1450538.A0A2V5HIF5"/>
<evidence type="ECO:0000256" key="1">
    <source>
        <dbReference type="ARBA" id="ARBA00001917"/>
    </source>
</evidence>
<dbReference type="InterPro" id="IPR000262">
    <property type="entry name" value="FMN-dep_DH"/>
</dbReference>